<dbReference type="PANTHER" id="PTHR43649">
    <property type="entry name" value="ARABINOSE-BINDING PROTEIN-RELATED"/>
    <property type="match status" value="1"/>
</dbReference>
<protein>
    <submittedName>
        <fullName evidence="3">ABC-type sugar / sn-glycerol 3-phosphate transport protein</fullName>
    </submittedName>
</protein>
<feature type="compositionally biased region" description="Low complexity" evidence="1">
    <location>
        <begin position="46"/>
        <end position="59"/>
    </location>
</feature>
<dbReference type="InterPro" id="IPR050490">
    <property type="entry name" value="Bact_solute-bd_prot1"/>
</dbReference>
<evidence type="ECO:0000256" key="1">
    <source>
        <dbReference type="SAM" id="MobiDB-lite"/>
    </source>
</evidence>
<feature type="signal peptide" evidence="2">
    <location>
        <begin position="1"/>
        <end position="24"/>
    </location>
</feature>
<proteinExistence type="predicted"/>
<dbReference type="PROSITE" id="PS51257">
    <property type="entry name" value="PROKAR_LIPOPROTEIN"/>
    <property type="match status" value="1"/>
</dbReference>
<keyword evidence="4" id="KW-1185">Reference proteome</keyword>
<organism evidence="3 4">
    <name type="scientific">Thermobacillus xylanilyticus</name>
    <dbReference type="NCBI Taxonomy" id="76633"/>
    <lineage>
        <taxon>Bacteria</taxon>
        <taxon>Bacillati</taxon>
        <taxon>Bacillota</taxon>
        <taxon>Bacilli</taxon>
        <taxon>Bacillales</taxon>
        <taxon>Paenibacillaceae</taxon>
        <taxon>Thermobacillus</taxon>
    </lineage>
</organism>
<sequence>MNRSWVTKLIVLAIASVLVLSACSSGGNKPGSGSNSGSSQNATNVNGNNSGDSGQSGNAGNAGGQPSGAADSSDPFGGWVEGLPKIEAPEGFDWKQFEGVTLNVITENTPPSSGLAANIEVFEQATGIKVNIEQVNLDIVVEKAGLDFNARNSNYQIIYADPYQILSKQAKHFVDLNTLNNDPTLPSIPGGLEDFIQSQLLVGGYMGDKEHLYALPYDNPTMVLAYRKDVFEKYKDLFMQEKGYDWTPGPDMTWDQYYEVALWINEKAKAGVISEVKYGTGHQAKQHDSLMNDFSNVLAAYGGDYFEAENLGDIGTENPGKSLLTSPEAIEAAEFYNELLKIAAPGSTTWDWNGLAEAFAAGEIAMIPEWHEFAGMFENPELSKVAGKVGWTILPKGPKGRGNMYGGTSIGINKYASDKEIKAAWLFLIWATAPQTQYMILDAGFTPTRYSVYQLPYIQKAMNDPESQEAKEWPLASSLIAAQEAWKEGNVYMRPKIPMWPQIDTIIYTELSKMLAGRQSPADTMKEIAKQSDRLTGN</sequence>
<evidence type="ECO:0000313" key="3">
    <source>
        <dbReference type="EMBL" id="CAG5091744.1"/>
    </source>
</evidence>
<dbReference type="Proteomes" id="UP000681526">
    <property type="component" value="Unassembled WGS sequence"/>
</dbReference>
<comment type="caution">
    <text evidence="3">The sequence shown here is derived from an EMBL/GenBank/DDBJ whole genome shotgun (WGS) entry which is preliminary data.</text>
</comment>
<feature type="chain" id="PRO_5045630981" evidence="2">
    <location>
        <begin position="25"/>
        <end position="538"/>
    </location>
</feature>
<reference evidence="3 4" key="1">
    <citation type="submission" date="2021-04" db="EMBL/GenBank/DDBJ databases">
        <authorList>
            <person name="Rakotoarivonina H."/>
        </authorList>
    </citation>
    <scope>NUCLEOTIDE SEQUENCE [LARGE SCALE GENOMIC DNA]</scope>
    <source>
        <strain evidence="3 4">XE</strain>
    </source>
</reference>
<gene>
    <name evidence="3" type="primary">txxe 2698-ugpB4</name>
    <name evidence="3" type="ORF">TXXE_16265</name>
</gene>
<keyword evidence="2" id="KW-0732">Signal</keyword>
<dbReference type="EMBL" id="CAJRAY010000083">
    <property type="protein sequence ID" value="CAG5091744.1"/>
    <property type="molecule type" value="Genomic_DNA"/>
</dbReference>
<feature type="compositionally biased region" description="Low complexity" evidence="1">
    <location>
        <begin position="26"/>
        <end position="39"/>
    </location>
</feature>
<name>A0ABN7S6Z4_THEXY</name>
<feature type="region of interest" description="Disordered" evidence="1">
    <location>
        <begin position="26"/>
        <end position="80"/>
    </location>
</feature>
<evidence type="ECO:0000313" key="4">
    <source>
        <dbReference type="Proteomes" id="UP000681526"/>
    </source>
</evidence>
<dbReference type="SUPFAM" id="SSF53850">
    <property type="entry name" value="Periplasmic binding protein-like II"/>
    <property type="match status" value="1"/>
</dbReference>
<dbReference type="RefSeq" id="WP_015255594.1">
    <property type="nucleotide sequence ID" value="NZ_CAJRAY010000083.1"/>
</dbReference>
<evidence type="ECO:0000256" key="2">
    <source>
        <dbReference type="SAM" id="SignalP"/>
    </source>
</evidence>
<dbReference type="PANTHER" id="PTHR43649:SF12">
    <property type="entry name" value="DIACETYLCHITOBIOSE BINDING PROTEIN DASA"/>
    <property type="match status" value="1"/>
</dbReference>
<dbReference type="Pfam" id="PF01547">
    <property type="entry name" value="SBP_bac_1"/>
    <property type="match status" value="1"/>
</dbReference>
<accession>A0ABN7S6Z4</accession>
<dbReference type="Gene3D" id="3.40.190.10">
    <property type="entry name" value="Periplasmic binding protein-like II"/>
    <property type="match status" value="2"/>
</dbReference>
<dbReference type="InterPro" id="IPR006059">
    <property type="entry name" value="SBP"/>
</dbReference>